<evidence type="ECO:0000313" key="3">
    <source>
        <dbReference type="Proteomes" id="UP000540506"/>
    </source>
</evidence>
<sequence length="95" mass="10681">MAVGIKRGSFGRRPSVCHDRFAWNPEVAFQYVCRGWVVMVGTRCRGLRHGRLRGQGWRDGRWRESCGGLGQRASTGPDRRLERLPLSGRQGASVV</sequence>
<name>A0A7W7R9W4_KITKI</name>
<dbReference type="Proteomes" id="UP000540506">
    <property type="component" value="Unassembled WGS sequence"/>
</dbReference>
<keyword evidence="3" id="KW-1185">Reference proteome</keyword>
<comment type="caution">
    <text evidence="2">The sequence shown here is derived from an EMBL/GenBank/DDBJ whole genome shotgun (WGS) entry which is preliminary data.</text>
</comment>
<reference evidence="2 3" key="1">
    <citation type="submission" date="2020-08" db="EMBL/GenBank/DDBJ databases">
        <title>Sequencing the genomes of 1000 actinobacteria strains.</title>
        <authorList>
            <person name="Klenk H.-P."/>
        </authorList>
    </citation>
    <scope>NUCLEOTIDE SEQUENCE [LARGE SCALE GENOMIC DNA]</scope>
    <source>
        <strain evidence="2 3">DSM 41654</strain>
    </source>
</reference>
<evidence type="ECO:0000313" key="2">
    <source>
        <dbReference type="EMBL" id="MBB4928132.1"/>
    </source>
</evidence>
<evidence type="ECO:0000256" key="1">
    <source>
        <dbReference type="SAM" id="MobiDB-lite"/>
    </source>
</evidence>
<gene>
    <name evidence="2" type="ORF">FHR34_007227</name>
</gene>
<feature type="region of interest" description="Disordered" evidence="1">
    <location>
        <begin position="67"/>
        <end position="95"/>
    </location>
</feature>
<dbReference type="EMBL" id="JACHJV010000002">
    <property type="protein sequence ID" value="MBB4928132.1"/>
    <property type="molecule type" value="Genomic_DNA"/>
</dbReference>
<accession>A0A7W7R9W4</accession>
<proteinExistence type="predicted"/>
<protein>
    <submittedName>
        <fullName evidence="2">Uncharacterized protein</fullName>
    </submittedName>
</protein>
<organism evidence="2 3">
    <name type="scientific">Kitasatospora kifunensis</name>
    <name type="common">Streptomyces kifunensis</name>
    <dbReference type="NCBI Taxonomy" id="58351"/>
    <lineage>
        <taxon>Bacteria</taxon>
        <taxon>Bacillati</taxon>
        <taxon>Actinomycetota</taxon>
        <taxon>Actinomycetes</taxon>
        <taxon>Kitasatosporales</taxon>
        <taxon>Streptomycetaceae</taxon>
        <taxon>Kitasatospora</taxon>
    </lineage>
</organism>
<dbReference type="AlphaFoldDB" id="A0A7W7R9W4"/>